<evidence type="ECO:0000256" key="2">
    <source>
        <dbReference type="SAM" id="SignalP"/>
    </source>
</evidence>
<keyword evidence="4" id="KW-1185">Reference proteome</keyword>
<dbReference type="KEGG" id="alkq:M9189_07250"/>
<dbReference type="Gene3D" id="1.25.40.10">
    <property type="entry name" value="Tetratricopeptide repeat domain"/>
    <property type="match status" value="2"/>
</dbReference>
<keyword evidence="1" id="KW-0802">TPR repeat</keyword>
<feature type="repeat" description="TPR" evidence="1">
    <location>
        <begin position="264"/>
        <end position="297"/>
    </location>
</feature>
<protein>
    <submittedName>
        <fullName evidence="3">Tetratricopeptide repeat protein</fullName>
    </submittedName>
</protein>
<reference evidence="3" key="1">
    <citation type="submission" date="2022-05" db="EMBL/GenBank/DDBJ databases">
        <authorList>
            <person name="Sun X."/>
        </authorList>
    </citation>
    <scope>NUCLEOTIDE SEQUENCE</scope>
    <source>
        <strain evidence="3">Ai-910</strain>
    </source>
</reference>
<reference evidence="3" key="2">
    <citation type="submission" date="2022-06" db="EMBL/GenBank/DDBJ databases">
        <title>Xiashengella guii gen. nov. sp. nov., a bacterium isolated form anaerobic digestion tank.</title>
        <authorList>
            <person name="Huang H."/>
        </authorList>
    </citation>
    <scope>NUCLEOTIDE SEQUENCE</scope>
    <source>
        <strain evidence="3">Ai-910</strain>
    </source>
</reference>
<name>A0A9J6ZLW5_9BACT</name>
<evidence type="ECO:0000256" key="1">
    <source>
        <dbReference type="PROSITE-ProRule" id="PRU00339"/>
    </source>
</evidence>
<dbReference type="InterPro" id="IPR011990">
    <property type="entry name" value="TPR-like_helical_dom_sf"/>
</dbReference>
<dbReference type="PANTHER" id="PTHR12558:SF13">
    <property type="entry name" value="CELL DIVISION CYCLE PROTEIN 27 HOMOLOG"/>
    <property type="match status" value="1"/>
</dbReference>
<dbReference type="PROSITE" id="PS50005">
    <property type="entry name" value="TPR"/>
    <property type="match status" value="1"/>
</dbReference>
<organism evidence="3 4">
    <name type="scientific">Xiashengella succiniciproducens</name>
    <dbReference type="NCBI Taxonomy" id="2949635"/>
    <lineage>
        <taxon>Bacteria</taxon>
        <taxon>Pseudomonadati</taxon>
        <taxon>Bacteroidota</taxon>
        <taxon>Bacteroidia</taxon>
        <taxon>Marinilabiliales</taxon>
        <taxon>Marinilabiliaceae</taxon>
        <taxon>Xiashengella</taxon>
    </lineage>
</organism>
<dbReference type="InterPro" id="IPR019734">
    <property type="entry name" value="TPR_rpt"/>
</dbReference>
<gene>
    <name evidence="3" type="ORF">M9189_07250</name>
</gene>
<dbReference type="AlphaFoldDB" id="A0A9J6ZLW5"/>
<evidence type="ECO:0000313" key="4">
    <source>
        <dbReference type="Proteomes" id="UP001056426"/>
    </source>
</evidence>
<accession>A0A9J6ZLW5</accession>
<dbReference type="SUPFAM" id="SSF48452">
    <property type="entry name" value="TPR-like"/>
    <property type="match status" value="1"/>
</dbReference>
<dbReference type="RefSeq" id="WP_250722020.1">
    <property type="nucleotide sequence ID" value="NZ_CP098400.1"/>
</dbReference>
<feature type="signal peptide" evidence="2">
    <location>
        <begin position="1"/>
        <end position="19"/>
    </location>
</feature>
<dbReference type="PANTHER" id="PTHR12558">
    <property type="entry name" value="CELL DIVISION CYCLE 16,23,27"/>
    <property type="match status" value="1"/>
</dbReference>
<dbReference type="SMART" id="SM00028">
    <property type="entry name" value="TPR"/>
    <property type="match status" value="4"/>
</dbReference>
<proteinExistence type="predicted"/>
<evidence type="ECO:0000313" key="3">
    <source>
        <dbReference type="EMBL" id="URW78659.1"/>
    </source>
</evidence>
<sequence>MKRIILLLFSVIVAASAFSQKGKVTIASTMIDNGDLATAQERINEALANETTKTWPKTYIVAAKLATAQYKQGAGVERIIDAADYYFQAAELDQKGNAKGKGIGKFAKELKLALTFFMPDFQNAGIDAFNEENFDKAATIFEKAILINKLPLYEGDKLPEDSVFIYYTALASFNAKSYEKAEQYFNKSIDLNFQGGDAILLLNEIYKETGADEKIVPNLKRGVELYPDDQRQIIALINYYLESEQSDDALTYLDALIENNPTDGNYFYVRGFLYDKKKEYEKAEADYTKAVELRPDFFDATLNLGYLYYNIGVDKFNAANELRDMREFDKARDNAEEYFRKALPFVEKAHELKPEDPYAMETLKTLYYRFNMNDKYDEIDAKLKSLSQE</sequence>
<dbReference type="Proteomes" id="UP001056426">
    <property type="component" value="Chromosome"/>
</dbReference>
<dbReference type="Pfam" id="PF00515">
    <property type="entry name" value="TPR_1"/>
    <property type="match status" value="1"/>
</dbReference>
<dbReference type="EMBL" id="CP098400">
    <property type="protein sequence ID" value="URW78659.1"/>
    <property type="molecule type" value="Genomic_DNA"/>
</dbReference>
<feature type="chain" id="PRO_5039920502" evidence="2">
    <location>
        <begin position="20"/>
        <end position="389"/>
    </location>
</feature>
<keyword evidence="2" id="KW-0732">Signal</keyword>